<dbReference type="EMBL" id="OU594942">
    <property type="protein sequence ID" value="CAG9278040.1"/>
    <property type="molecule type" value="Genomic_DNA"/>
</dbReference>
<dbReference type="InterPro" id="IPR002182">
    <property type="entry name" value="NB-ARC"/>
</dbReference>
<dbReference type="Pfam" id="PF00931">
    <property type="entry name" value="NB-ARC"/>
    <property type="match status" value="1"/>
</dbReference>
<keyword evidence="2 3" id="KW-0802">TPR repeat</keyword>
<dbReference type="SUPFAM" id="SSF52540">
    <property type="entry name" value="P-loop containing nucleoside triphosphate hydrolases"/>
    <property type="match status" value="1"/>
</dbReference>
<dbReference type="GO" id="GO:0043531">
    <property type="term" value="F:ADP binding"/>
    <property type="evidence" value="ECO:0007669"/>
    <property type="project" value="InterPro"/>
</dbReference>
<dbReference type="PANTHER" id="PTHR45641:SF19">
    <property type="entry name" value="NEPHROCYSTIN-3"/>
    <property type="match status" value="1"/>
</dbReference>
<dbReference type="PROSITE" id="PS50005">
    <property type="entry name" value="TPR"/>
    <property type="match status" value="3"/>
</dbReference>
<feature type="repeat" description="TPR" evidence="3">
    <location>
        <begin position="1141"/>
        <end position="1174"/>
    </location>
</feature>
<dbReference type="Proteomes" id="UP000836788">
    <property type="component" value="Chromosome 1"/>
</dbReference>
<dbReference type="InterPro" id="IPR027417">
    <property type="entry name" value="P-loop_NTPase"/>
</dbReference>
<dbReference type="InterPro" id="IPR019734">
    <property type="entry name" value="TPR_rpt"/>
</dbReference>
<name>A0A8J9RZB6_PHATR</name>
<gene>
    <name evidence="5" type="ORF">PTTT1_LOCUS5659</name>
</gene>
<dbReference type="PANTHER" id="PTHR45641">
    <property type="entry name" value="TETRATRICOPEPTIDE REPEAT PROTEIN (AFU_ORTHOLOGUE AFUA_6G03870)"/>
    <property type="match status" value="1"/>
</dbReference>
<dbReference type="InterPro" id="IPR011990">
    <property type="entry name" value="TPR-like_helical_dom_sf"/>
</dbReference>
<feature type="repeat" description="TPR" evidence="3">
    <location>
        <begin position="732"/>
        <end position="765"/>
    </location>
</feature>
<sequence length="1452" mass="163048">MGLLAELDRLVESDYRVEINALEADKKLAEIALVTGLSVRDLNIKNGKPVFRPPTSKLEVLASWKKLMAVLKKHEVFLEYLKSLREAFVQFSAIQSLEFRHLKTLISLLSHTAENSQRDNSTECRFVTLLEVLLSYGNGWQPSEQITRFWVRLMQRIPADVPKVNFRRKAYRVLVSLSWVPSSKGLLGACSFEDNRQILDSEKAPAAVRGHLKRIRNTPLPRYDCVNQLLDRLKDETDVCVAIRSELEGTGKTTLAALVASHPSILRVFRVLWLPMDQRDVTYTAYAKLLSNLCDQLGVAPSWPEYVTRFEEPALRQLREKEYMEEARAQMSEILLNVDENILLILDDVQNASQIKNFRFNDRQSIIVTTPDPNLAGVDWTVELDPMSEEEAIELFLAEADLPPAHILGCTDEMKAIVRKCNCHPLTVRTTARWYHLKQVTAGLPKAMEELVIDVNRISMLTSVAASKYVGNYQILFGILSQMLSPARNDGQGSSSLFILCLAAMVVVFPDRVPLDSVLLLWNQLMQNKPQAVAELGLEGEPLPIEIQKHAWLIAEGLTHLGIVSVIDYQNTAWVEAHHNLYSRLAVHLAEEMNFGVSEAFEDIAEEWNRAFVTSYFVHRIQSGDPTDDDSMAYAIDKLPDHMFRAKLFTVGETILVDENFFHARIDALGWDEAIEIHVKDCVRLQRAIEADDETGSAVIIASPVFARLSALVEATAMGDQSPNNSTIIDVSSALFQVAFALAETGFFEEALMQFDRAQRLLPHSQPLCASILYGASWTLLASGEIEQASKKIKACRKAMNDCPGIHVLFTETLQLMADIWVADCEYKPALECLDELIEVLMGSLPRSRIELGTVLYKKGRLLFSMGDLELARATLHDSLNWKVEIGEFSKNRAAAYSTLGDLLMETRQLTVAKEMFENAIVTFDALETSSDSLDRLLVTGKLRFLQGNTQGGLKFLKDAHKSIQKLPILLMDQSAYYLRSIARVYQDSGETAEAIGILYESLSLTDSRPLSIERSAALFDLGNCSLDQEKTSEGLTYLEESLKIRVLKLGECVQVLDTLKLIGSVYMSLDDYDQSLKIFRKVHEVCERIAGSEIERIAGALYSIGEVYDCLGLFDLAMDNFTECKLVLERGREKDHPDIAKALHRLGDLVASQNNLDKAEDYFSEALRIRRMNFDDVLLAESQYSMGVILRKLGRLEESEGFLVDALETRNKLECNRETGQTLLEIGNLYRLQGEPANAVSLYEKGKEVLGNESDLLGSVYLASGHAMVSLERDEEALLCYLKAREIRLGAYGKDSAKYGNACRSLGYINYLLRNVDEAIVCLNEFVRIYEACAEDEREDSSENFDYALAIILLGDLNIARGKPDQARKLWIVAKEIYEEDEGLTTQLPALVDMVQRRLKGKELTPSSPGKGLLSRFHGAVRLSEESTLKSTLELDPKEVGILRNIAFIDD</sequence>
<organism evidence="5">
    <name type="scientific">Phaeodactylum tricornutum</name>
    <name type="common">Diatom</name>
    <dbReference type="NCBI Taxonomy" id="2850"/>
    <lineage>
        <taxon>Eukaryota</taxon>
        <taxon>Sar</taxon>
        <taxon>Stramenopiles</taxon>
        <taxon>Ochrophyta</taxon>
        <taxon>Bacillariophyta</taxon>
        <taxon>Bacillariophyceae</taxon>
        <taxon>Bacillariophycidae</taxon>
        <taxon>Naviculales</taxon>
        <taxon>Phaeodactylaceae</taxon>
        <taxon>Phaeodactylum</taxon>
    </lineage>
</organism>
<accession>A0A8J9RZB6</accession>
<dbReference type="Gene3D" id="1.25.40.10">
    <property type="entry name" value="Tetratricopeptide repeat domain"/>
    <property type="match status" value="3"/>
</dbReference>
<reference evidence="5" key="1">
    <citation type="submission" date="2022-02" db="EMBL/GenBank/DDBJ databases">
        <authorList>
            <person name="Giguere J D."/>
        </authorList>
    </citation>
    <scope>NUCLEOTIDE SEQUENCE</scope>
    <source>
        <strain evidence="5">CCAP 1055/1</strain>
    </source>
</reference>
<evidence type="ECO:0000256" key="2">
    <source>
        <dbReference type="ARBA" id="ARBA00022803"/>
    </source>
</evidence>
<feature type="repeat" description="TPR" evidence="3">
    <location>
        <begin position="1057"/>
        <end position="1090"/>
    </location>
</feature>
<protein>
    <recommendedName>
        <fullName evidence="4">NB-ARC domain-containing protein</fullName>
    </recommendedName>
</protein>
<dbReference type="SMART" id="SM00028">
    <property type="entry name" value="TPR"/>
    <property type="match status" value="12"/>
</dbReference>
<dbReference type="Pfam" id="PF13424">
    <property type="entry name" value="TPR_12"/>
    <property type="match status" value="2"/>
</dbReference>
<evidence type="ECO:0000256" key="3">
    <source>
        <dbReference type="PROSITE-ProRule" id="PRU00339"/>
    </source>
</evidence>
<dbReference type="SUPFAM" id="SSF48452">
    <property type="entry name" value="TPR-like"/>
    <property type="match status" value="4"/>
</dbReference>
<dbReference type="Pfam" id="PF13374">
    <property type="entry name" value="TPR_10"/>
    <property type="match status" value="1"/>
</dbReference>
<evidence type="ECO:0000256" key="1">
    <source>
        <dbReference type="ARBA" id="ARBA00022737"/>
    </source>
</evidence>
<dbReference type="Gene3D" id="3.40.50.300">
    <property type="entry name" value="P-loop containing nucleotide triphosphate hydrolases"/>
    <property type="match status" value="1"/>
</dbReference>
<evidence type="ECO:0000259" key="4">
    <source>
        <dbReference type="Pfam" id="PF00931"/>
    </source>
</evidence>
<proteinExistence type="predicted"/>
<keyword evidence="1" id="KW-0677">Repeat</keyword>
<feature type="domain" description="NB-ARC" evidence="4">
    <location>
        <begin position="225"/>
        <end position="398"/>
    </location>
</feature>
<evidence type="ECO:0000313" key="5">
    <source>
        <dbReference type="EMBL" id="CAG9278040.1"/>
    </source>
</evidence>